<name>A0A1W1WHD2_SULTA</name>
<protein>
    <submittedName>
        <fullName evidence="2">Uncharacterized membrane protein</fullName>
    </submittedName>
</protein>
<dbReference type="AlphaFoldDB" id="A0A1W1WHD2"/>
<evidence type="ECO:0000313" key="2">
    <source>
        <dbReference type="EMBL" id="SMC05721.1"/>
    </source>
</evidence>
<feature type="transmembrane region" description="Helical" evidence="1">
    <location>
        <begin position="178"/>
        <end position="208"/>
    </location>
</feature>
<feature type="transmembrane region" description="Helical" evidence="1">
    <location>
        <begin position="129"/>
        <end position="148"/>
    </location>
</feature>
<organism evidence="2 3">
    <name type="scientific">Sulfobacillus thermosulfidooxidans (strain DSM 9293 / VKM B-1269 / AT-1)</name>
    <dbReference type="NCBI Taxonomy" id="929705"/>
    <lineage>
        <taxon>Bacteria</taxon>
        <taxon>Bacillati</taxon>
        <taxon>Bacillota</taxon>
        <taxon>Clostridia</taxon>
        <taxon>Eubacteriales</taxon>
        <taxon>Clostridiales Family XVII. Incertae Sedis</taxon>
        <taxon>Sulfobacillus</taxon>
    </lineage>
</organism>
<evidence type="ECO:0000256" key="1">
    <source>
        <dbReference type="SAM" id="Phobius"/>
    </source>
</evidence>
<dbReference type="InterPro" id="IPR018650">
    <property type="entry name" value="STSV1_Orf64"/>
</dbReference>
<dbReference type="Proteomes" id="UP000192660">
    <property type="component" value="Unassembled WGS sequence"/>
</dbReference>
<feature type="transmembrane region" description="Helical" evidence="1">
    <location>
        <begin position="349"/>
        <end position="375"/>
    </location>
</feature>
<keyword evidence="1" id="KW-0812">Transmembrane</keyword>
<feature type="transmembrane region" description="Helical" evidence="1">
    <location>
        <begin position="102"/>
        <end position="123"/>
    </location>
</feature>
<keyword evidence="1" id="KW-1133">Transmembrane helix</keyword>
<gene>
    <name evidence="2" type="ORF">SAMN00768000_2412</name>
</gene>
<dbReference type="RefSeq" id="WP_139793550.1">
    <property type="nucleotide sequence ID" value="NZ_FWWY01000001.1"/>
</dbReference>
<accession>A0A1W1WHD2</accession>
<dbReference type="Pfam" id="PF09852">
    <property type="entry name" value="DUF2079"/>
    <property type="match status" value="1"/>
</dbReference>
<reference evidence="3" key="1">
    <citation type="submission" date="2017-04" db="EMBL/GenBank/DDBJ databases">
        <authorList>
            <person name="Varghese N."/>
            <person name="Submissions S."/>
        </authorList>
    </citation>
    <scope>NUCLEOTIDE SEQUENCE [LARGE SCALE GENOMIC DNA]</scope>
    <source>
        <strain evidence="3">DSM 9293</strain>
    </source>
</reference>
<feature type="transmembrane region" description="Helical" evidence="1">
    <location>
        <begin position="215"/>
        <end position="234"/>
    </location>
</feature>
<feature type="transmembrane region" description="Helical" evidence="1">
    <location>
        <begin position="249"/>
        <end position="268"/>
    </location>
</feature>
<keyword evidence="1" id="KW-0472">Membrane</keyword>
<evidence type="ECO:0000313" key="3">
    <source>
        <dbReference type="Proteomes" id="UP000192660"/>
    </source>
</evidence>
<dbReference type="EMBL" id="FWWY01000001">
    <property type="protein sequence ID" value="SMC05721.1"/>
    <property type="molecule type" value="Genomic_DNA"/>
</dbReference>
<keyword evidence="3" id="KW-1185">Reference proteome</keyword>
<feature type="transmembrane region" description="Helical" evidence="1">
    <location>
        <begin position="280"/>
        <end position="312"/>
    </location>
</feature>
<sequence length="622" mass="70701">MELAKWKINKDISHSSIKNFSSILLVFIIVLFGAFQVFVSVHKYLNLEATTMDLGYAEQTLWEISHGNWWAFSSVFQTPAFAVDGSLWLYPLAYGFRYLGRTYFLFVVQALGTGIAAWGLYRIGNLRGLSRWQSMFVSVTFLLYPAIIGGSQFDFHPDFIALPLIIWAYYYYRAHNPSLYYILLLSAILAKNVVLISIGGWGIGLILWEHRVKDGIIAIFLSIFTLVIEFKWLLPTYFPGANESLVLSLYGYLGHNFWGIITGIFRHFSDVLKHLSHDGVYAFLIFGPVLAFVFLGSASVMAMLSLFIFNAISSFAAQQAINDQYQVILSGWVFLALIEALLRFKPRRNLVIFATFVSTMFLEVMFISVVIVPLMTIHNNYVAQVKQALSQIPMSNVIYTQNHLGLWAYRYPVVGIATDQAPGRLVDTLPTLWDEASKKKNVPTAIIARSPVRPYLANVIYQAIHNGYHITYHQDHLFILKGIRRFSVPNPSPDAWGWEPMNGSWAVPLWTQNVTQGTINWRKYYVEIPRGKPGSIIENLFFIMYPGYYQITLTTFFSSASKESVGCFQVGNHREMLISSGSSSVKFSVRRVEIMPLSILTNGRYGFDISNIFIHYHPLAAH</sequence>
<feature type="transmembrane region" description="Helical" evidence="1">
    <location>
        <begin position="20"/>
        <end position="39"/>
    </location>
</feature>
<feature type="transmembrane region" description="Helical" evidence="1">
    <location>
        <begin position="155"/>
        <end position="172"/>
    </location>
</feature>
<proteinExistence type="predicted"/>
<dbReference type="OrthoDB" id="2079361at2"/>